<proteinExistence type="predicted"/>
<protein>
    <submittedName>
        <fullName evidence="5">GntR family transcriptional regulator</fullName>
    </submittedName>
</protein>
<gene>
    <name evidence="5" type="ORF">H8S20_15675</name>
</gene>
<sequence>MKVNEPVYIKIEKYLRELIDSEKIKPGELLPSENQLSEKFNVTRMTVRSAFNNLVKQGYIIRKRGIGSIVLGNRVSDNMGAMESFTKEMLRKGYEITTRLVSLLVVEANETIKDRLNLEIGENVWEIKRVRYANGEPVSYMITYMPVKMFPNLKKDDCMSLYNFIRNNNYNIHTANRIIEAIIADEGLINLLELESEVPILHIEQVGILETGESFEYSHTYHYGYKLTLNALVEND</sequence>
<evidence type="ECO:0000256" key="3">
    <source>
        <dbReference type="ARBA" id="ARBA00023163"/>
    </source>
</evidence>
<evidence type="ECO:0000256" key="1">
    <source>
        <dbReference type="ARBA" id="ARBA00023015"/>
    </source>
</evidence>
<dbReference type="Gene3D" id="3.40.1410.10">
    <property type="entry name" value="Chorismate lyase-like"/>
    <property type="match status" value="1"/>
</dbReference>
<evidence type="ECO:0000313" key="6">
    <source>
        <dbReference type="Proteomes" id="UP000596929"/>
    </source>
</evidence>
<evidence type="ECO:0000259" key="4">
    <source>
        <dbReference type="PROSITE" id="PS50949"/>
    </source>
</evidence>
<feature type="domain" description="HTH gntR-type" evidence="4">
    <location>
        <begin position="5"/>
        <end position="73"/>
    </location>
</feature>
<dbReference type="SUPFAM" id="SSF46785">
    <property type="entry name" value="Winged helix' DNA-binding domain"/>
    <property type="match status" value="1"/>
</dbReference>
<organism evidence="5 6">
    <name type="scientific">Clostridium hominis</name>
    <dbReference type="NCBI Taxonomy" id="2763036"/>
    <lineage>
        <taxon>Bacteria</taxon>
        <taxon>Bacillati</taxon>
        <taxon>Bacillota</taxon>
        <taxon>Clostridia</taxon>
        <taxon>Eubacteriales</taxon>
        <taxon>Clostridiaceae</taxon>
        <taxon>Clostridium</taxon>
    </lineage>
</organism>
<comment type="caution">
    <text evidence="5">The sequence shown here is derived from an EMBL/GenBank/DDBJ whole genome shotgun (WGS) entry which is preliminary data.</text>
</comment>
<dbReference type="RefSeq" id="WP_186860677.1">
    <property type="nucleotide sequence ID" value="NZ_JACOOO010000037.1"/>
</dbReference>
<dbReference type="InterPro" id="IPR050679">
    <property type="entry name" value="Bact_HTH_transcr_reg"/>
</dbReference>
<evidence type="ECO:0000256" key="2">
    <source>
        <dbReference type="ARBA" id="ARBA00023125"/>
    </source>
</evidence>
<dbReference type="InterPro" id="IPR011663">
    <property type="entry name" value="UTRA"/>
</dbReference>
<dbReference type="SMART" id="SM00866">
    <property type="entry name" value="UTRA"/>
    <property type="match status" value="1"/>
</dbReference>
<accession>A0ABR7DFV7</accession>
<dbReference type="PRINTS" id="PR00035">
    <property type="entry name" value="HTHGNTR"/>
</dbReference>
<dbReference type="EMBL" id="JACOOO010000037">
    <property type="protein sequence ID" value="MBC5630301.1"/>
    <property type="molecule type" value="Genomic_DNA"/>
</dbReference>
<keyword evidence="6" id="KW-1185">Reference proteome</keyword>
<dbReference type="PANTHER" id="PTHR44846:SF1">
    <property type="entry name" value="MANNOSYL-D-GLYCERATE TRANSPORT_METABOLISM SYSTEM REPRESSOR MNGR-RELATED"/>
    <property type="match status" value="1"/>
</dbReference>
<dbReference type="InterPro" id="IPR036388">
    <property type="entry name" value="WH-like_DNA-bd_sf"/>
</dbReference>
<dbReference type="SMART" id="SM00345">
    <property type="entry name" value="HTH_GNTR"/>
    <property type="match status" value="1"/>
</dbReference>
<dbReference type="Gene3D" id="1.10.10.10">
    <property type="entry name" value="Winged helix-like DNA-binding domain superfamily/Winged helix DNA-binding domain"/>
    <property type="match status" value="1"/>
</dbReference>
<dbReference type="PANTHER" id="PTHR44846">
    <property type="entry name" value="MANNOSYL-D-GLYCERATE TRANSPORT/METABOLISM SYSTEM REPRESSOR MNGR-RELATED"/>
    <property type="match status" value="1"/>
</dbReference>
<keyword evidence="2" id="KW-0238">DNA-binding</keyword>
<dbReference type="Pfam" id="PF07702">
    <property type="entry name" value="UTRA"/>
    <property type="match status" value="1"/>
</dbReference>
<dbReference type="CDD" id="cd07377">
    <property type="entry name" value="WHTH_GntR"/>
    <property type="match status" value="1"/>
</dbReference>
<dbReference type="SUPFAM" id="SSF64288">
    <property type="entry name" value="Chorismate lyase-like"/>
    <property type="match status" value="1"/>
</dbReference>
<keyword evidence="3" id="KW-0804">Transcription</keyword>
<reference evidence="5 6" key="1">
    <citation type="submission" date="2020-08" db="EMBL/GenBank/DDBJ databases">
        <title>Genome public.</title>
        <authorList>
            <person name="Liu C."/>
            <person name="Sun Q."/>
        </authorList>
    </citation>
    <scope>NUCLEOTIDE SEQUENCE [LARGE SCALE GENOMIC DNA]</scope>
    <source>
        <strain evidence="5 6">NSJ-6</strain>
    </source>
</reference>
<dbReference type="PROSITE" id="PS50949">
    <property type="entry name" value="HTH_GNTR"/>
    <property type="match status" value="1"/>
</dbReference>
<dbReference type="InterPro" id="IPR036390">
    <property type="entry name" value="WH_DNA-bd_sf"/>
</dbReference>
<dbReference type="InterPro" id="IPR028978">
    <property type="entry name" value="Chorismate_lyase_/UTRA_dom_sf"/>
</dbReference>
<keyword evidence="1" id="KW-0805">Transcription regulation</keyword>
<name>A0ABR7DFV7_9CLOT</name>
<dbReference type="Pfam" id="PF00392">
    <property type="entry name" value="GntR"/>
    <property type="match status" value="1"/>
</dbReference>
<evidence type="ECO:0000313" key="5">
    <source>
        <dbReference type="EMBL" id="MBC5630301.1"/>
    </source>
</evidence>
<dbReference type="InterPro" id="IPR000524">
    <property type="entry name" value="Tscrpt_reg_HTH_GntR"/>
</dbReference>
<dbReference type="Proteomes" id="UP000596929">
    <property type="component" value="Unassembled WGS sequence"/>
</dbReference>